<name>A0A934HZG0_9CLOT</name>
<gene>
    <name evidence="1" type="ORF">I6U51_19835</name>
</gene>
<sequence>MPRIDIRDIDDDTMKQLDEQCKKYGISSRADYIRLLIKMDILTDIVQKIRQDNATNTKGD</sequence>
<dbReference type="EMBL" id="JAEEGB010000036">
    <property type="protein sequence ID" value="MBI6874924.1"/>
    <property type="molecule type" value="Genomic_DNA"/>
</dbReference>
<dbReference type="AlphaFoldDB" id="A0A934HZG0"/>
<proteinExistence type="predicted"/>
<dbReference type="Proteomes" id="UP000622687">
    <property type="component" value="Unassembled WGS sequence"/>
</dbReference>
<protein>
    <submittedName>
        <fullName evidence="1">Uncharacterized protein</fullName>
    </submittedName>
</protein>
<dbReference type="RefSeq" id="WP_211144303.1">
    <property type="nucleotide sequence ID" value="NZ_JAEEGB010000036.1"/>
</dbReference>
<keyword evidence="2" id="KW-1185">Reference proteome</keyword>
<comment type="caution">
    <text evidence="1">The sequence shown here is derived from an EMBL/GenBank/DDBJ whole genome shotgun (WGS) entry which is preliminary data.</text>
</comment>
<organism evidence="1 2">
    <name type="scientific">Clostridium aciditolerans</name>
    <dbReference type="NCBI Taxonomy" id="339861"/>
    <lineage>
        <taxon>Bacteria</taxon>
        <taxon>Bacillati</taxon>
        <taxon>Bacillota</taxon>
        <taxon>Clostridia</taxon>
        <taxon>Eubacteriales</taxon>
        <taxon>Clostridiaceae</taxon>
        <taxon>Clostridium</taxon>
    </lineage>
</organism>
<reference evidence="1" key="1">
    <citation type="submission" date="2020-12" db="EMBL/GenBank/DDBJ databases">
        <title>Clostridium thailandense sp. nov., a novel acetogenic bacterium isolated from peat land soil in Thailand.</title>
        <authorList>
            <person name="Chaikitkaew S."/>
            <person name="Birkeland N.K."/>
        </authorList>
    </citation>
    <scope>NUCLEOTIDE SEQUENCE</scope>
    <source>
        <strain evidence="1">DSM 17425</strain>
    </source>
</reference>
<evidence type="ECO:0000313" key="1">
    <source>
        <dbReference type="EMBL" id="MBI6874924.1"/>
    </source>
</evidence>
<evidence type="ECO:0000313" key="2">
    <source>
        <dbReference type="Proteomes" id="UP000622687"/>
    </source>
</evidence>
<accession>A0A934HZG0</accession>